<feature type="region of interest" description="Disordered" evidence="1">
    <location>
        <begin position="167"/>
        <end position="187"/>
    </location>
</feature>
<keyword evidence="3" id="KW-1185">Reference proteome</keyword>
<evidence type="ECO:0000256" key="1">
    <source>
        <dbReference type="SAM" id="MobiDB-lite"/>
    </source>
</evidence>
<sequence>MKEPGLGVDFGRVINEGSAEPGGDDTTFLSGGYEEAMRTPAMPDAMDVLPRLVEMFEGRVWIVSKCGPRIQERTLQWLDHHDFWNKTGILRANTRFCRERAEKAVHCKRLGITHFIDDRRDVLGHMRDVVEHRYLFGPQKTPAPDWVVATPTWADVQSLISLSSSRTRAMTTSVTSPKSSRSTGRSR</sequence>
<dbReference type="InterPro" id="IPR023214">
    <property type="entry name" value="HAD_sf"/>
</dbReference>
<gene>
    <name evidence="2" type="ORF">EV192_101434</name>
</gene>
<comment type="caution">
    <text evidence="2">The sequence shown here is derived from an EMBL/GenBank/DDBJ whole genome shotgun (WGS) entry which is preliminary data.</text>
</comment>
<dbReference type="Gene3D" id="3.40.50.1000">
    <property type="entry name" value="HAD superfamily/HAD-like"/>
    <property type="match status" value="1"/>
</dbReference>
<protein>
    <submittedName>
        <fullName evidence="2">Uncharacterized protein</fullName>
    </submittedName>
</protein>
<name>A0A4R2JXP9_9PSEU</name>
<dbReference type="RefSeq" id="WP_132110533.1">
    <property type="nucleotide sequence ID" value="NZ_SLWS01000001.1"/>
</dbReference>
<evidence type="ECO:0000313" key="3">
    <source>
        <dbReference type="Proteomes" id="UP000295680"/>
    </source>
</evidence>
<evidence type="ECO:0000313" key="2">
    <source>
        <dbReference type="EMBL" id="TCO64654.1"/>
    </source>
</evidence>
<organism evidence="2 3">
    <name type="scientific">Actinocrispum wychmicini</name>
    <dbReference type="NCBI Taxonomy" id="1213861"/>
    <lineage>
        <taxon>Bacteria</taxon>
        <taxon>Bacillati</taxon>
        <taxon>Actinomycetota</taxon>
        <taxon>Actinomycetes</taxon>
        <taxon>Pseudonocardiales</taxon>
        <taxon>Pseudonocardiaceae</taxon>
        <taxon>Actinocrispum</taxon>
    </lineage>
</organism>
<dbReference type="OrthoDB" id="3674144at2"/>
<dbReference type="Proteomes" id="UP000295680">
    <property type="component" value="Unassembled WGS sequence"/>
</dbReference>
<dbReference type="AlphaFoldDB" id="A0A4R2JXP9"/>
<dbReference type="EMBL" id="SLWS01000001">
    <property type="protein sequence ID" value="TCO64654.1"/>
    <property type="molecule type" value="Genomic_DNA"/>
</dbReference>
<reference evidence="2 3" key="1">
    <citation type="submission" date="2019-03" db="EMBL/GenBank/DDBJ databases">
        <title>Genomic Encyclopedia of Type Strains, Phase IV (KMG-IV): sequencing the most valuable type-strain genomes for metagenomic binning, comparative biology and taxonomic classification.</title>
        <authorList>
            <person name="Goeker M."/>
        </authorList>
    </citation>
    <scope>NUCLEOTIDE SEQUENCE [LARGE SCALE GENOMIC DNA]</scope>
    <source>
        <strain evidence="2 3">DSM 45934</strain>
    </source>
</reference>
<accession>A0A4R2JXP9</accession>
<proteinExistence type="predicted"/>